<feature type="compositionally biased region" description="Low complexity" evidence="1">
    <location>
        <begin position="14"/>
        <end position="23"/>
    </location>
</feature>
<dbReference type="AlphaFoldDB" id="A0A8H4VTV5"/>
<organism evidence="3 4">
    <name type="scientific">Cudoniella acicularis</name>
    <dbReference type="NCBI Taxonomy" id="354080"/>
    <lineage>
        <taxon>Eukaryota</taxon>
        <taxon>Fungi</taxon>
        <taxon>Dikarya</taxon>
        <taxon>Ascomycota</taxon>
        <taxon>Pezizomycotina</taxon>
        <taxon>Leotiomycetes</taxon>
        <taxon>Helotiales</taxon>
        <taxon>Tricladiaceae</taxon>
        <taxon>Cudoniella</taxon>
    </lineage>
</organism>
<reference evidence="3 4" key="1">
    <citation type="submission" date="2020-03" db="EMBL/GenBank/DDBJ databases">
        <title>Draft Genome Sequence of Cudoniella acicularis.</title>
        <authorList>
            <person name="Buettner E."/>
            <person name="Kellner H."/>
        </authorList>
    </citation>
    <scope>NUCLEOTIDE SEQUENCE [LARGE SCALE GENOMIC DNA]</scope>
    <source>
        <strain evidence="3 4">DSM 108380</strain>
    </source>
</reference>
<dbReference type="Proteomes" id="UP000566819">
    <property type="component" value="Unassembled WGS sequence"/>
</dbReference>
<sequence length="230" mass="26076">MAKYASLSTEEPTETNFTTTDPNTSRDPKVSYHRQHSVLRSWRTTIIAVSILLCGLLATAFIRSYDFSPHVNASSLGLHCGTSNTTAEARALGCEFDLMSYSWTPKQCFDEETASEFSEWVWDSGRQEGAFPFFYDVEGKNRVQDEHALSQSLGKVIHTTQEEHLGHCTFMIRRIHRVAESNGRLRLNSRYGKLAHSKHCSNEVLKSLQRPDLSYLGGIRSRFGVSFERC</sequence>
<gene>
    <name evidence="3" type="ORF">G7Y89_g14708</name>
</gene>
<dbReference type="EMBL" id="JAAMPI010002019">
    <property type="protein sequence ID" value="KAF4620115.1"/>
    <property type="molecule type" value="Genomic_DNA"/>
</dbReference>
<dbReference type="PANTHER" id="PTHR35896">
    <property type="entry name" value="IG-LIKE DOMAIN-CONTAINING PROTEIN"/>
    <property type="match status" value="1"/>
</dbReference>
<keyword evidence="2" id="KW-0812">Transmembrane</keyword>
<comment type="caution">
    <text evidence="3">The sequence shown here is derived from an EMBL/GenBank/DDBJ whole genome shotgun (WGS) entry which is preliminary data.</text>
</comment>
<feature type="transmembrane region" description="Helical" evidence="2">
    <location>
        <begin position="42"/>
        <end position="62"/>
    </location>
</feature>
<evidence type="ECO:0000313" key="4">
    <source>
        <dbReference type="Proteomes" id="UP000566819"/>
    </source>
</evidence>
<evidence type="ECO:0000313" key="3">
    <source>
        <dbReference type="EMBL" id="KAF4620115.1"/>
    </source>
</evidence>
<keyword evidence="4" id="KW-1185">Reference proteome</keyword>
<dbReference type="OrthoDB" id="3501153at2759"/>
<evidence type="ECO:0000256" key="2">
    <source>
        <dbReference type="SAM" id="Phobius"/>
    </source>
</evidence>
<dbReference type="InterPro" id="IPR053008">
    <property type="entry name" value="Phomopsin_biosynth_assoc"/>
</dbReference>
<keyword evidence="2" id="KW-0472">Membrane</keyword>
<accession>A0A8H4VTV5</accession>
<protein>
    <submittedName>
        <fullName evidence="3">Uncharacterized protein</fullName>
    </submittedName>
</protein>
<proteinExistence type="predicted"/>
<keyword evidence="2" id="KW-1133">Transmembrane helix</keyword>
<dbReference type="PANTHER" id="PTHR35896:SF3">
    <property type="entry name" value="MAJOR FACILITATOR SUPERFAMILY TRANSPORTER"/>
    <property type="match status" value="1"/>
</dbReference>
<name>A0A8H4VTV5_9HELO</name>
<feature type="region of interest" description="Disordered" evidence="1">
    <location>
        <begin position="1"/>
        <end position="30"/>
    </location>
</feature>
<evidence type="ECO:0000256" key="1">
    <source>
        <dbReference type="SAM" id="MobiDB-lite"/>
    </source>
</evidence>